<comment type="caution">
    <text evidence="6">The sequence shown here is derived from an EMBL/GenBank/DDBJ whole genome shotgun (WGS) entry which is preliminary data.</text>
</comment>
<dbReference type="SFLD" id="SFLDG01129">
    <property type="entry name" value="C1.5:_HAD__Beta-PGM__Phosphata"/>
    <property type="match status" value="1"/>
</dbReference>
<dbReference type="InterPro" id="IPR051600">
    <property type="entry name" value="Beta-PGM-like"/>
</dbReference>
<comment type="similarity">
    <text evidence="2">Belongs to the HAD-like hydrolase superfamily. CbbY/CbbZ/Gph/YieH family.</text>
</comment>
<dbReference type="RefSeq" id="WP_130922852.1">
    <property type="nucleotide sequence ID" value="NZ_CP049835.1"/>
</dbReference>
<dbReference type="SFLD" id="SFLDS00003">
    <property type="entry name" value="Haloacid_Dehalogenase"/>
    <property type="match status" value="1"/>
</dbReference>
<gene>
    <name evidence="6" type="ORF">EWU20_04325</name>
</gene>
<evidence type="ECO:0000256" key="1">
    <source>
        <dbReference type="ARBA" id="ARBA00001946"/>
    </source>
</evidence>
<protein>
    <submittedName>
        <fullName evidence="6">HAD family phosphatase</fullName>
    </submittedName>
</protein>
<dbReference type="InterPro" id="IPR036412">
    <property type="entry name" value="HAD-like_sf"/>
</dbReference>
<evidence type="ECO:0000256" key="4">
    <source>
        <dbReference type="ARBA" id="ARBA00022842"/>
    </source>
</evidence>
<keyword evidence="5" id="KW-0119">Carbohydrate metabolism</keyword>
<evidence type="ECO:0000256" key="3">
    <source>
        <dbReference type="ARBA" id="ARBA00022723"/>
    </source>
</evidence>
<dbReference type="SUPFAM" id="SSF56784">
    <property type="entry name" value="HAD-like"/>
    <property type="match status" value="1"/>
</dbReference>
<dbReference type="Proteomes" id="UP000293583">
    <property type="component" value="Unassembled WGS sequence"/>
</dbReference>
<proteinExistence type="inferred from homology"/>
<comment type="cofactor">
    <cofactor evidence="1">
        <name>Mg(2+)</name>
        <dbReference type="ChEBI" id="CHEBI:18420"/>
    </cofactor>
</comment>
<keyword evidence="7" id="KW-1185">Reference proteome</keyword>
<evidence type="ECO:0000313" key="7">
    <source>
        <dbReference type="Proteomes" id="UP000293583"/>
    </source>
</evidence>
<dbReference type="Gene3D" id="1.10.150.240">
    <property type="entry name" value="Putative phosphatase, domain 2"/>
    <property type="match status" value="1"/>
</dbReference>
<dbReference type="EMBL" id="SEWY01000002">
    <property type="protein sequence ID" value="TBH74373.1"/>
    <property type="molecule type" value="Genomic_DNA"/>
</dbReference>
<dbReference type="GO" id="GO:0003824">
    <property type="term" value="F:catalytic activity"/>
    <property type="evidence" value="ECO:0007669"/>
    <property type="project" value="UniProtKB-ARBA"/>
</dbReference>
<dbReference type="InterPro" id="IPR006439">
    <property type="entry name" value="HAD-SF_hydro_IA"/>
</dbReference>
<dbReference type="PANTHER" id="PTHR46193">
    <property type="entry name" value="6-PHOSPHOGLUCONATE PHOSPHATASE"/>
    <property type="match status" value="1"/>
</dbReference>
<evidence type="ECO:0000313" key="6">
    <source>
        <dbReference type="EMBL" id="TBH74373.1"/>
    </source>
</evidence>
<dbReference type="Gene3D" id="3.40.50.1000">
    <property type="entry name" value="HAD superfamily/HAD-like"/>
    <property type="match status" value="1"/>
</dbReference>
<keyword evidence="4" id="KW-0460">Magnesium</keyword>
<keyword evidence="3" id="KW-0479">Metal-binding</keyword>
<dbReference type="PANTHER" id="PTHR46193:SF18">
    <property type="entry name" value="HEXITOL PHOSPHATASE B"/>
    <property type="match status" value="1"/>
</dbReference>
<organism evidence="6 7">
    <name type="scientific">Aquirufa antheringensis</name>
    <dbReference type="NCBI Taxonomy" id="2516559"/>
    <lineage>
        <taxon>Bacteria</taxon>
        <taxon>Pseudomonadati</taxon>
        <taxon>Bacteroidota</taxon>
        <taxon>Cytophagia</taxon>
        <taxon>Cytophagales</taxon>
        <taxon>Flectobacillaceae</taxon>
        <taxon>Aquirufa</taxon>
    </lineage>
</organism>
<sequence length="215" mass="23701">MAFKAVLFDMDGVIVDNLPYHVEAWLLFCEHHGIPLTKEVFYKELNGMNSKDTFEWFYKKEMTRAEVEVLEEEKELLYRAFYAEHRKPAEGLLVFLNELRSRGIKTALATSAGPGNIDFIVDGLGIRDQFDAIIGGAEVIKGKPDPEIYSKAAALVGVAPEDCWVIEDSLQGIASGLAAGARVVGITTSHTAQELAHTQVIAPNFIGLYDQIASL</sequence>
<dbReference type="OrthoDB" id="9797743at2"/>
<reference evidence="6 7" key="1">
    <citation type="submission" date="2019-02" db="EMBL/GenBank/DDBJ databases">
        <title>Genome of a new Bacteroidetes strain.</title>
        <authorList>
            <person name="Pitt A."/>
        </authorList>
    </citation>
    <scope>NUCLEOTIDE SEQUENCE [LARGE SCALE GENOMIC DNA]</scope>
    <source>
        <strain evidence="6 7">103A-SOEBACH</strain>
    </source>
</reference>
<dbReference type="NCBIfam" id="TIGR01509">
    <property type="entry name" value="HAD-SF-IA-v3"/>
    <property type="match status" value="1"/>
</dbReference>
<accession>A0A4Q9BFP4</accession>
<dbReference type="GO" id="GO:0046872">
    <property type="term" value="F:metal ion binding"/>
    <property type="evidence" value="ECO:0007669"/>
    <property type="project" value="UniProtKB-KW"/>
</dbReference>
<dbReference type="InterPro" id="IPR023214">
    <property type="entry name" value="HAD_sf"/>
</dbReference>
<name>A0A4Q9BFP4_9BACT</name>
<evidence type="ECO:0000256" key="2">
    <source>
        <dbReference type="ARBA" id="ARBA00006171"/>
    </source>
</evidence>
<dbReference type="Pfam" id="PF00702">
    <property type="entry name" value="Hydrolase"/>
    <property type="match status" value="1"/>
</dbReference>
<dbReference type="PRINTS" id="PR00413">
    <property type="entry name" value="HADHALOGNASE"/>
</dbReference>
<dbReference type="SFLD" id="SFLDG01135">
    <property type="entry name" value="C1.5.6:_HAD__Beta-PGM__Phospha"/>
    <property type="match status" value="1"/>
</dbReference>
<dbReference type="AlphaFoldDB" id="A0A4Q9BFP4"/>
<evidence type="ECO:0000256" key="5">
    <source>
        <dbReference type="ARBA" id="ARBA00023277"/>
    </source>
</evidence>
<dbReference type="InterPro" id="IPR023198">
    <property type="entry name" value="PGP-like_dom2"/>
</dbReference>
<dbReference type="CDD" id="cd07505">
    <property type="entry name" value="HAD_BPGM-like"/>
    <property type="match status" value="1"/>
</dbReference>